<accession>A0AA39H3D9</accession>
<reference evidence="3" key="1">
    <citation type="submission" date="2023-06" db="EMBL/GenBank/DDBJ databases">
        <title>Genomic analysis of the entomopathogenic nematode Steinernema hermaphroditum.</title>
        <authorList>
            <person name="Schwarz E.M."/>
            <person name="Heppert J.K."/>
            <person name="Baniya A."/>
            <person name="Schwartz H.T."/>
            <person name="Tan C.-H."/>
            <person name="Antoshechkin I."/>
            <person name="Sternberg P.W."/>
            <person name="Goodrich-Blair H."/>
            <person name="Dillman A.R."/>
        </authorList>
    </citation>
    <scope>NUCLEOTIDE SEQUENCE</scope>
    <source>
        <strain evidence="3">PS9179</strain>
        <tissue evidence="3">Whole animal</tissue>
    </source>
</reference>
<dbReference type="Proteomes" id="UP001175271">
    <property type="component" value="Unassembled WGS sequence"/>
</dbReference>
<dbReference type="EMBL" id="JAUCMV010000005">
    <property type="protein sequence ID" value="KAK0397991.1"/>
    <property type="molecule type" value="Genomic_DNA"/>
</dbReference>
<keyword evidence="4" id="KW-1185">Reference proteome</keyword>
<evidence type="ECO:0000313" key="4">
    <source>
        <dbReference type="Proteomes" id="UP001175271"/>
    </source>
</evidence>
<feature type="coiled-coil region" evidence="1">
    <location>
        <begin position="595"/>
        <end position="622"/>
    </location>
</feature>
<sequence>MKSRLFEFFHFDVLEANLRSGDQLSSQNFARFLAAYYLNYPLFAGFEETDELPYLLSWTDCEYNENPELSISRLEVANEVPPEYTAKFSLQLILDVCGLIEGVFFADHFNDARTALQVRLVADYTLGVDLFASYCQESLVSELLDRADTLSFVQPNDVLSSAAPALEALLQIDAVFGLSCHNKVERLALELAEDILSKLPLTVNIDEVKLPRPAIYAVATDAAVDNCEIVAWNKIHYFIHLFTTSLKLTNRLSSFVQFVVGSLLKHNTTHTELHLGISPTHMFGNDDVFTSESDFFRLLLLVLQMNARDLYTLSKINPEFALMGNWRAYMCLVNSDRDDPETLFRTWMSLAETAATEQIVEFLAYMKNDGSNEERYLPAFTEKTRKKWRNHFFAEKKANNTTEEVPTLYDVFSKFPIDVNTSKKLAFLNVSWKRFAKSESDLISVFLGLTPEEFTELQEPQKSEPIVSSNGNPLQRFIRAFLLEGNHDVKHLESESTLDAEHFASNSRHKTKRKNLKGDPTTIPAEEVRRRIRHEAEFMKSVIDERNATVGRRMRERISHMTGEMVRRNEATQIYNVHDSRDMAIESAYMTHRIRERLDEDLRKLEDGLRTIQEVIKDSEESEENEKSFRSVSSTVVSIPLGVPQPSNETAQPLPENIFRLDLTQLSPPPSVAGHIFVKHEQDFFDSEDSAPLSTIEVPFEQSSEHTAERSEESDRTQRSVERSAPESICASATRKFDSPAWLQLIPWRETKPSSVRILEMPKTEPLPRISTTARTSSVSVITPTKTHFDSGFIEAADERVVIIATQRRKFEYVNGMSQNEINSVVQLIKNN</sequence>
<comment type="caution">
    <text evidence="3">The sequence shown here is derived from an EMBL/GenBank/DDBJ whole genome shotgun (WGS) entry which is preliminary data.</text>
</comment>
<protein>
    <submittedName>
        <fullName evidence="3">Uncharacterized protein</fullName>
    </submittedName>
</protein>
<feature type="compositionally biased region" description="Basic and acidic residues" evidence="2">
    <location>
        <begin position="703"/>
        <end position="725"/>
    </location>
</feature>
<gene>
    <name evidence="3" type="ORF">QR680_002376</name>
</gene>
<feature type="region of interest" description="Disordered" evidence="2">
    <location>
        <begin position="500"/>
        <end position="520"/>
    </location>
</feature>
<proteinExistence type="predicted"/>
<evidence type="ECO:0000256" key="1">
    <source>
        <dbReference type="SAM" id="Coils"/>
    </source>
</evidence>
<organism evidence="3 4">
    <name type="scientific">Steinernema hermaphroditum</name>
    <dbReference type="NCBI Taxonomy" id="289476"/>
    <lineage>
        <taxon>Eukaryota</taxon>
        <taxon>Metazoa</taxon>
        <taxon>Ecdysozoa</taxon>
        <taxon>Nematoda</taxon>
        <taxon>Chromadorea</taxon>
        <taxon>Rhabditida</taxon>
        <taxon>Tylenchina</taxon>
        <taxon>Panagrolaimomorpha</taxon>
        <taxon>Strongyloidoidea</taxon>
        <taxon>Steinernematidae</taxon>
        <taxon>Steinernema</taxon>
    </lineage>
</organism>
<evidence type="ECO:0000313" key="3">
    <source>
        <dbReference type="EMBL" id="KAK0397991.1"/>
    </source>
</evidence>
<feature type="region of interest" description="Disordered" evidence="2">
    <location>
        <begin position="699"/>
        <end position="728"/>
    </location>
</feature>
<name>A0AA39H3D9_9BILA</name>
<dbReference type="AlphaFoldDB" id="A0AA39H3D9"/>
<evidence type="ECO:0000256" key="2">
    <source>
        <dbReference type="SAM" id="MobiDB-lite"/>
    </source>
</evidence>
<keyword evidence="1" id="KW-0175">Coiled coil</keyword>